<comment type="caution">
    <text evidence="1">The sequence shown here is derived from an EMBL/GenBank/DDBJ whole genome shotgun (WGS) entry which is preliminary data.</text>
</comment>
<accession>A0AAD5BTA7</accession>
<protein>
    <submittedName>
        <fullName evidence="1">Uncharacterized protein</fullName>
    </submittedName>
</protein>
<organism evidence="1 2">
    <name type="scientific">Ambrosia artemisiifolia</name>
    <name type="common">Common ragweed</name>
    <dbReference type="NCBI Taxonomy" id="4212"/>
    <lineage>
        <taxon>Eukaryota</taxon>
        <taxon>Viridiplantae</taxon>
        <taxon>Streptophyta</taxon>
        <taxon>Embryophyta</taxon>
        <taxon>Tracheophyta</taxon>
        <taxon>Spermatophyta</taxon>
        <taxon>Magnoliopsida</taxon>
        <taxon>eudicotyledons</taxon>
        <taxon>Gunneridae</taxon>
        <taxon>Pentapetalae</taxon>
        <taxon>asterids</taxon>
        <taxon>campanulids</taxon>
        <taxon>Asterales</taxon>
        <taxon>Asteraceae</taxon>
        <taxon>Asteroideae</taxon>
        <taxon>Heliantheae alliance</taxon>
        <taxon>Heliantheae</taxon>
        <taxon>Ambrosia</taxon>
    </lineage>
</organism>
<dbReference type="EMBL" id="JAMZMK010011071">
    <property type="protein sequence ID" value="KAI7729095.1"/>
    <property type="molecule type" value="Genomic_DNA"/>
</dbReference>
<dbReference type="AlphaFoldDB" id="A0AAD5BTA7"/>
<sequence length="241" mass="28315">MLVVYMEFVKKKEGNVCESKLIRRRVSEFKSAMECIIDYLNRRGFDRDRSDVVKVLMLEGWFDWVKRYSMIKRECKRLDDGLHIYANHQDILLQIHSQQVMVLISQLVQFLVDGANHQDILLQIHTSRVQEEAYGCLDDNQVVYSSTYLRQLDAKDLLSEIVSLERFDVSCNRISERMPEGICEGGRGTRNNDHRFLMEERGWRFGNIPPIRQLLKTWSPERTVADLVASAIHYLSDLRML</sequence>
<keyword evidence="2" id="KW-1185">Reference proteome</keyword>
<proteinExistence type="predicted"/>
<dbReference type="Proteomes" id="UP001206925">
    <property type="component" value="Unassembled WGS sequence"/>
</dbReference>
<name>A0AAD5BTA7_AMBAR</name>
<reference evidence="1" key="1">
    <citation type="submission" date="2022-06" db="EMBL/GenBank/DDBJ databases">
        <title>Uncovering the hologenomic basis of an extraordinary plant invasion.</title>
        <authorList>
            <person name="Bieker V.C."/>
            <person name="Martin M.D."/>
            <person name="Gilbert T."/>
            <person name="Hodgins K."/>
            <person name="Battlay P."/>
            <person name="Petersen B."/>
            <person name="Wilson J."/>
        </authorList>
    </citation>
    <scope>NUCLEOTIDE SEQUENCE</scope>
    <source>
        <strain evidence="1">AA19_3_7</strain>
        <tissue evidence="1">Leaf</tissue>
    </source>
</reference>
<evidence type="ECO:0000313" key="2">
    <source>
        <dbReference type="Proteomes" id="UP001206925"/>
    </source>
</evidence>
<evidence type="ECO:0000313" key="1">
    <source>
        <dbReference type="EMBL" id="KAI7729095.1"/>
    </source>
</evidence>
<gene>
    <name evidence="1" type="ORF">M8C21_019433</name>
</gene>